<evidence type="ECO:0000256" key="4">
    <source>
        <dbReference type="ARBA" id="ARBA00022980"/>
    </source>
</evidence>
<evidence type="ECO:0000313" key="10">
    <source>
        <dbReference type="Proteomes" id="UP000229894"/>
    </source>
</evidence>
<dbReference type="InterPro" id="IPR009027">
    <property type="entry name" value="Ribosomal_bL9/RNase_H1_N"/>
</dbReference>
<dbReference type="Pfam" id="PF01281">
    <property type="entry name" value="Ribosomal_L9_N"/>
    <property type="match status" value="1"/>
</dbReference>
<dbReference type="AlphaFoldDB" id="A0A2M7BTZ7"/>
<keyword evidence="5 7" id="KW-0687">Ribonucleoprotein</keyword>
<evidence type="ECO:0000256" key="2">
    <source>
        <dbReference type="ARBA" id="ARBA00022730"/>
    </source>
</evidence>
<dbReference type="InterPro" id="IPR000244">
    <property type="entry name" value="Ribosomal_bL9"/>
</dbReference>
<comment type="function">
    <text evidence="7">Binds to the 23S rRNA.</text>
</comment>
<dbReference type="GO" id="GO:0019843">
    <property type="term" value="F:rRNA binding"/>
    <property type="evidence" value="ECO:0007669"/>
    <property type="project" value="UniProtKB-UniRule"/>
</dbReference>
<comment type="similarity">
    <text evidence="1 7">Belongs to the bacterial ribosomal protein bL9 family.</text>
</comment>
<comment type="caution">
    <text evidence="9">The sequence shown here is derived from an EMBL/GenBank/DDBJ whole genome shotgun (WGS) entry which is preliminary data.</text>
</comment>
<evidence type="ECO:0000256" key="1">
    <source>
        <dbReference type="ARBA" id="ARBA00010605"/>
    </source>
</evidence>
<dbReference type="InterPro" id="IPR020069">
    <property type="entry name" value="Ribosomal_bL9_C"/>
</dbReference>
<evidence type="ECO:0000256" key="5">
    <source>
        <dbReference type="ARBA" id="ARBA00023274"/>
    </source>
</evidence>
<dbReference type="InterPro" id="IPR036791">
    <property type="entry name" value="Ribosomal_bL9_C_sf"/>
</dbReference>
<name>A0A2M7BTZ7_9BACT</name>
<proteinExistence type="inferred from homology"/>
<accession>A0A2M7BTZ7</accession>
<dbReference type="PANTHER" id="PTHR21368">
    <property type="entry name" value="50S RIBOSOMAL PROTEIN L9"/>
    <property type="match status" value="1"/>
</dbReference>
<reference evidence="10" key="1">
    <citation type="submission" date="2017-09" db="EMBL/GenBank/DDBJ databases">
        <title>Depth-based differentiation of microbial function through sediment-hosted aquifers and enrichment of novel symbionts in the deep terrestrial subsurface.</title>
        <authorList>
            <person name="Probst A.J."/>
            <person name="Ladd B."/>
            <person name="Jarett J.K."/>
            <person name="Geller-Mcgrath D.E."/>
            <person name="Sieber C.M.K."/>
            <person name="Emerson J.B."/>
            <person name="Anantharaman K."/>
            <person name="Thomas B.C."/>
            <person name="Malmstrom R."/>
            <person name="Stieglmeier M."/>
            <person name="Klingl A."/>
            <person name="Woyke T."/>
            <person name="Ryan C.M."/>
            <person name="Banfield J.F."/>
        </authorList>
    </citation>
    <scope>NUCLEOTIDE SEQUENCE [LARGE SCALE GENOMIC DNA]</scope>
</reference>
<keyword evidence="2 7" id="KW-0699">rRNA-binding</keyword>
<keyword evidence="3 7" id="KW-0694">RNA-binding</keyword>
<evidence type="ECO:0000256" key="6">
    <source>
        <dbReference type="ARBA" id="ARBA00035292"/>
    </source>
</evidence>
<dbReference type="NCBIfam" id="TIGR00158">
    <property type="entry name" value="L9"/>
    <property type="match status" value="1"/>
</dbReference>
<evidence type="ECO:0000259" key="8">
    <source>
        <dbReference type="PROSITE" id="PS00651"/>
    </source>
</evidence>
<dbReference type="GO" id="GO:0003735">
    <property type="term" value="F:structural constituent of ribosome"/>
    <property type="evidence" value="ECO:0007669"/>
    <property type="project" value="InterPro"/>
</dbReference>
<organism evidence="9 10">
    <name type="scientific">Candidatus Portnoybacteria bacterium CG03_land_8_20_14_0_80_41_10</name>
    <dbReference type="NCBI Taxonomy" id="1974808"/>
    <lineage>
        <taxon>Bacteria</taxon>
        <taxon>Candidatus Portnoyibacteriota</taxon>
    </lineage>
</organism>
<dbReference type="SUPFAM" id="SSF55653">
    <property type="entry name" value="Ribosomal protein L9 C-domain"/>
    <property type="match status" value="1"/>
</dbReference>
<dbReference type="GO" id="GO:1990904">
    <property type="term" value="C:ribonucleoprotein complex"/>
    <property type="evidence" value="ECO:0007669"/>
    <property type="project" value="UniProtKB-KW"/>
</dbReference>
<evidence type="ECO:0000256" key="3">
    <source>
        <dbReference type="ARBA" id="ARBA00022884"/>
    </source>
</evidence>
<dbReference type="EMBL" id="PEUX01000062">
    <property type="protein sequence ID" value="PIV10037.1"/>
    <property type="molecule type" value="Genomic_DNA"/>
</dbReference>
<dbReference type="Gene3D" id="3.10.430.100">
    <property type="entry name" value="Ribosomal protein L9, C-terminal domain"/>
    <property type="match status" value="1"/>
</dbReference>
<keyword evidence="4 7" id="KW-0689">Ribosomal protein</keyword>
<dbReference type="GO" id="GO:0005840">
    <property type="term" value="C:ribosome"/>
    <property type="evidence" value="ECO:0007669"/>
    <property type="project" value="UniProtKB-KW"/>
</dbReference>
<dbReference type="InterPro" id="IPR036935">
    <property type="entry name" value="Ribosomal_bL9_N_sf"/>
</dbReference>
<evidence type="ECO:0000256" key="7">
    <source>
        <dbReference type="HAMAP-Rule" id="MF_00503"/>
    </source>
</evidence>
<dbReference type="FunFam" id="3.40.5.10:FF:000002">
    <property type="entry name" value="50S ribosomal protein L9"/>
    <property type="match status" value="1"/>
</dbReference>
<sequence>MKVILLKDVEKLGQKGEIKKVADGYARNFLIPNKLAILATKPELVKLEEEKRKEAEKAEVELKTYQEIASQIDGLELEIPVKISEEGKLFGAVATSQIVEQIKEQGFEIKKEQIKLEKPIKELGEYEAVIEFPHNLETKMKVLVVEETKKKDIKKQI</sequence>
<dbReference type="Proteomes" id="UP000229894">
    <property type="component" value="Unassembled WGS sequence"/>
</dbReference>
<dbReference type="InterPro" id="IPR020070">
    <property type="entry name" value="Ribosomal_bL9_N"/>
</dbReference>
<dbReference type="SUPFAM" id="SSF55658">
    <property type="entry name" value="L9 N-domain-like"/>
    <property type="match status" value="1"/>
</dbReference>
<protein>
    <recommendedName>
        <fullName evidence="6 7">Large ribosomal subunit protein bL9</fullName>
    </recommendedName>
</protein>
<dbReference type="Gene3D" id="3.40.5.10">
    <property type="entry name" value="Ribosomal protein L9, N-terminal domain"/>
    <property type="match status" value="1"/>
</dbReference>
<dbReference type="HAMAP" id="MF_00503">
    <property type="entry name" value="Ribosomal_bL9"/>
    <property type="match status" value="1"/>
</dbReference>
<evidence type="ECO:0000313" key="9">
    <source>
        <dbReference type="EMBL" id="PIV10037.1"/>
    </source>
</evidence>
<dbReference type="PROSITE" id="PS00651">
    <property type="entry name" value="RIBOSOMAL_L9"/>
    <property type="match status" value="1"/>
</dbReference>
<dbReference type="Pfam" id="PF03948">
    <property type="entry name" value="Ribosomal_L9_C"/>
    <property type="match status" value="1"/>
</dbReference>
<feature type="domain" description="Ribosomal protein L9" evidence="8">
    <location>
        <begin position="13"/>
        <end position="40"/>
    </location>
</feature>
<gene>
    <name evidence="7" type="primary">rplI</name>
    <name evidence="9" type="ORF">COS49_02735</name>
</gene>
<dbReference type="GO" id="GO:0006412">
    <property type="term" value="P:translation"/>
    <property type="evidence" value="ECO:0007669"/>
    <property type="project" value="UniProtKB-UniRule"/>
</dbReference>
<dbReference type="InterPro" id="IPR020594">
    <property type="entry name" value="Ribosomal_bL9_bac/chp"/>
</dbReference>